<feature type="region of interest" description="Disordered" evidence="1">
    <location>
        <begin position="186"/>
        <end position="207"/>
    </location>
</feature>
<feature type="domain" description="Transposase IS4-like" evidence="2">
    <location>
        <begin position="110"/>
        <end position="174"/>
    </location>
</feature>
<evidence type="ECO:0000256" key="1">
    <source>
        <dbReference type="SAM" id="MobiDB-lite"/>
    </source>
</evidence>
<evidence type="ECO:0000313" key="3">
    <source>
        <dbReference type="EMBL" id="MFB9993308.1"/>
    </source>
</evidence>
<name>A0ABV6B4H8_9DEIO</name>
<sequence>MERDRLTRTLKMNRKQFRRRTGVYPETFAEMEQVLTKREGRKKSGRPAALIVAEQLLMTLKFWRESRTFAHLGDDWGMHPSLERVEAALIASARFQMPKKRVFQEAQLVYSIVAVDASEVPCERPKKSGKKKRHTLKFQLLICTVTQRILGTATSAGAVHDLKLFRQSGVRLPHDTALIGTRGIRACGEPTGMPSPPSRRRSRRPSLLNSVRRIACSPIPGRAPCMLSAA</sequence>
<evidence type="ECO:0000313" key="4">
    <source>
        <dbReference type="Proteomes" id="UP001589733"/>
    </source>
</evidence>
<organism evidence="3 4">
    <name type="scientific">Deinococcus oregonensis</name>
    <dbReference type="NCBI Taxonomy" id="1805970"/>
    <lineage>
        <taxon>Bacteria</taxon>
        <taxon>Thermotogati</taxon>
        <taxon>Deinococcota</taxon>
        <taxon>Deinococci</taxon>
        <taxon>Deinococcales</taxon>
        <taxon>Deinococcaceae</taxon>
        <taxon>Deinococcus</taxon>
    </lineage>
</organism>
<dbReference type="EMBL" id="JBHLYR010000045">
    <property type="protein sequence ID" value="MFB9993308.1"/>
    <property type="molecule type" value="Genomic_DNA"/>
</dbReference>
<proteinExistence type="predicted"/>
<dbReference type="Pfam" id="PF01609">
    <property type="entry name" value="DDE_Tnp_1"/>
    <property type="match status" value="1"/>
</dbReference>
<dbReference type="InterPro" id="IPR002559">
    <property type="entry name" value="Transposase_11"/>
</dbReference>
<protein>
    <submittedName>
        <fullName evidence="3">Transposase</fullName>
    </submittedName>
</protein>
<gene>
    <name evidence="3" type="ORF">ACFFLM_15145</name>
</gene>
<accession>A0ABV6B4H8</accession>
<evidence type="ECO:0000259" key="2">
    <source>
        <dbReference type="Pfam" id="PF01609"/>
    </source>
</evidence>
<comment type="caution">
    <text evidence="3">The sequence shown here is derived from an EMBL/GenBank/DDBJ whole genome shotgun (WGS) entry which is preliminary data.</text>
</comment>
<keyword evidence="4" id="KW-1185">Reference proteome</keyword>
<dbReference type="RefSeq" id="WP_380011865.1">
    <property type="nucleotide sequence ID" value="NZ_JBHLYR010000045.1"/>
</dbReference>
<reference evidence="3 4" key="1">
    <citation type="submission" date="2024-09" db="EMBL/GenBank/DDBJ databases">
        <authorList>
            <person name="Sun Q."/>
            <person name="Mori K."/>
        </authorList>
    </citation>
    <scope>NUCLEOTIDE SEQUENCE [LARGE SCALE GENOMIC DNA]</scope>
    <source>
        <strain evidence="3 4">JCM 13503</strain>
    </source>
</reference>
<dbReference type="Proteomes" id="UP001589733">
    <property type="component" value="Unassembled WGS sequence"/>
</dbReference>